<proteinExistence type="predicted"/>
<dbReference type="InterPro" id="IPR025668">
    <property type="entry name" value="Tnp_DDE_dom"/>
</dbReference>
<evidence type="ECO:0000313" key="2">
    <source>
        <dbReference type="EMBL" id="ETR66246.1"/>
    </source>
</evidence>
<comment type="caution">
    <text evidence="2">The sequence shown here is derived from an EMBL/GenBank/DDBJ whole genome shotgun (WGS) entry which is preliminary data.</text>
</comment>
<dbReference type="InterPro" id="IPR047960">
    <property type="entry name" value="Transpos_IS1380"/>
</dbReference>
<dbReference type="Pfam" id="PF13701">
    <property type="entry name" value="DDE_Tnp_1_4"/>
    <property type="match status" value="1"/>
</dbReference>
<reference evidence="3" key="1">
    <citation type="submission" date="2012-11" db="EMBL/GenBank/DDBJ databases">
        <authorList>
            <person name="Lucero-Rivera Y.E."/>
            <person name="Tovar-Ramirez D."/>
        </authorList>
    </citation>
    <scope>NUCLEOTIDE SEQUENCE [LARGE SCALE GENOMIC DNA]</scope>
    <source>
        <strain evidence="3">Araruama</strain>
    </source>
</reference>
<gene>
    <name evidence="2" type="ORF">OMM_05742</name>
</gene>
<name>A0A1V1NUS5_9BACT</name>
<evidence type="ECO:0000313" key="3">
    <source>
        <dbReference type="Proteomes" id="UP000189670"/>
    </source>
</evidence>
<sequence length="429" mass="50353">MKKLNIEFSETFLSKNSGLYLVSLFAEKLSLCHYLKNTISIQRGTNAKYHASDVILVLIMNVIAGAKHISQCNILRNDNVVRTFLDWEKYPDDRTIGRLFEIFTHKHCIELSEVERKIRNQVWSIKWFGRITLDLDSTVKGVYGNQEGAEKGYNSRKRGQKSYHPLLCFIAENRECLHNWLRPGSTYTSNGSVQFVQECFSKIPKRVWKIFVRADSGFFAGHFLEYLENNKCEYLIKVKMRNLKKLLINQKWRKIGNDILFETCQFSHKCQRWNKARKFLAIRKFVKMSDENMLFPTPVYEYFCYVSNRNLSPMKAHKCYGKRATSENWIDWCKNHMASGNILKNDFWSNSAIFQCCILAYNLLAWMMWINTRGGFNEEPNTIRSKIITVPGRLIHSGRAWTLKLPTKYVFKEQIETMLESINAIKLDT</sequence>
<dbReference type="NCBIfam" id="NF033539">
    <property type="entry name" value="transpos_IS1380"/>
    <property type="match status" value="1"/>
</dbReference>
<dbReference type="AlphaFoldDB" id="A0A1V1NUS5"/>
<protein>
    <submittedName>
        <fullName evidence="2">Transposase (IS4 family protein)</fullName>
    </submittedName>
</protein>
<organism evidence="2 3">
    <name type="scientific">Candidatus Magnetoglobus multicellularis str. Araruama</name>
    <dbReference type="NCBI Taxonomy" id="890399"/>
    <lineage>
        <taxon>Bacteria</taxon>
        <taxon>Pseudomonadati</taxon>
        <taxon>Thermodesulfobacteriota</taxon>
        <taxon>Desulfobacteria</taxon>
        <taxon>Desulfobacterales</taxon>
        <taxon>Desulfobacteraceae</taxon>
        <taxon>Candidatus Magnetoglobus</taxon>
    </lineage>
</organism>
<feature type="domain" description="Transposase DDE" evidence="1">
    <location>
        <begin position="2"/>
        <end position="425"/>
    </location>
</feature>
<dbReference type="Proteomes" id="UP000189670">
    <property type="component" value="Unassembled WGS sequence"/>
</dbReference>
<dbReference type="SUPFAM" id="SSF53098">
    <property type="entry name" value="Ribonuclease H-like"/>
    <property type="match status" value="1"/>
</dbReference>
<dbReference type="InterPro" id="IPR012337">
    <property type="entry name" value="RNaseH-like_sf"/>
</dbReference>
<dbReference type="EMBL" id="ATBP01002129">
    <property type="protein sequence ID" value="ETR66246.1"/>
    <property type="molecule type" value="Genomic_DNA"/>
</dbReference>
<accession>A0A1V1NUS5</accession>
<evidence type="ECO:0000259" key="1">
    <source>
        <dbReference type="Pfam" id="PF13701"/>
    </source>
</evidence>